<evidence type="ECO:0000313" key="5">
    <source>
        <dbReference type="Proteomes" id="UP000268535"/>
    </source>
</evidence>
<evidence type="ECO:0000256" key="3">
    <source>
        <dbReference type="SAM" id="SignalP"/>
    </source>
</evidence>
<feature type="signal peptide" evidence="3">
    <location>
        <begin position="1"/>
        <end position="24"/>
    </location>
</feature>
<feature type="chain" id="PRO_5020354937" evidence="3">
    <location>
        <begin position="25"/>
        <end position="987"/>
    </location>
</feature>
<feature type="region of interest" description="Disordered" evidence="1">
    <location>
        <begin position="277"/>
        <end position="296"/>
    </location>
</feature>
<dbReference type="AlphaFoldDB" id="A0A4P9X0Y9"/>
<feature type="compositionally biased region" description="Low complexity" evidence="1">
    <location>
        <begin position="277"/>
        <end position="287"/>
    </location>
</feature>
<keyword evidence="2" id="KW-1133">Transmembrane helix</keyword>
<sequence>MRYAAWRHGTLLAVLALLGPRSGPLMTARGEINRDVSSPNSDFHALHDLPALEPSKAQSLIRHMATPQGSHGGAGTDTDADMFVGTDTDTVIALYNQHQRRAVHEKLASGIRESPELEKVVMLLQTEINHLTGRAYWTATQAGAFVSAIDSGVSQHLSRALGAHAEHMAAAGVNPVVLLDADVRQVYSQQATVRLCHAASEHLAAALQHDPAFDNDAAAYALLRSGAAASTASLAAPSVPLAHQLNLAVATAMIASLRAWESFTMEQFTTMALATTTPLTSASPPSTRQEHNGVHLERRSDSGLLGALEHGWRALPGIPTVPSPGSDSTQREVTSRWPLSPSDSDSELSSGPGASDEAFKSSSNEGLSGTHQANSKAVNPPAAVGPEGKGSANNIVNQNVGPFSPELVELNGHWFDFPQVNQRESIGWFPHYNIQHAHAIEEWLHWAKYVSWAESSKSTTVAEWLDGILKLLGTNSDYELPATNDFAVHLVLTDYSVEEGEISTLSALAKRYPPPIAMQSTLRQELINTFRKDISAAIETLQPVFREEILSIEKAIEEMEYRRQELSKTPTAKPESVSNLITPGLSHASIGSSANSLPAPTPDQWRNVVKSNQDIFEAWNHRYSWSSLPESIPERDMVCDYFARVLKRKAASEVSHHNVDQAYFDEVVPYLQQTRSEEVSKHLRDFFLSNPELENEYKLIQSRLMNLCGERLDRFRQLHSRLTSVLNQHYPDVVAQMSDLPKALPSEDLGKHRPTEGYQSAKVPEPAEIPRGGPKATVESSASGASYGQIGSVKTGKPVIVANTVADSHVGTIESHAASSSVETNALGTENAKLDSLSTGKPVTVADTVADPHVNTIESHAASSSVKSNASGTGVKLNNSDAVTKVSEVSTHTAEAQSAGPAGAKIGEAVLLDGTAVTKTGGVSTVAAEARPAGIWFSKKTVSIAAVVFVGAAVVIFVIAVLLNHKATTHESLPIHHDPRWYRRHHR</sequence>
<keyword evidence="3" id="KW-0732">Signal</keyword>
<feature type="compositionally biased region" description="Polar residues" evidence="1">
    <location>
        <begin position="360"/>
        <end position="377"/>
    </location>
</feature>
<protein>
    <submittedName>
        <fullName evidence="4">Uncharacterized protein</fullName>
    </submittedName>
</protein>
<keyword evidence="2" id="KW-0472">Membrane</keyword>
<proteinExistence type="predicted"/>
<gene>
    <name evidence="4" type="ORF">CAUPRSCDRAFT_10948</name>
</gene>
<keyword evidence="2" id="KW-0812">Transmembrane</keyword>
<feature type="transmembrane region" description="Helical" evidence="2">
    <location>
        <begin position="942"/>
        <end position="963"/>
    </location>
</feature>
<accession>A0A4P9X0Y9</accession>
<evidence type="ECO:0000313" key="4">
    <source>
        <dbReference type="EMBL" id="RKO97376.1"/>
    </source>
</evidence>
<name>A0A4P9X0Y9_9FUNG</name>
<feature type="compositionally biased region" description="Low complexity" evidence="1">
    <location>
        <begin position="339"/>
        <end position="353"/>
    </location>
</feature>
<dbReference type="Proteomes" id="UP000268535">
    <property type="component" value="Unassembled WGS sequence"/>
</dbReference>
<reference evidence="5" key="1">
    <citation type="journal article" date="2018" name="Nat. Microbiol.">
        <title>Leveraging single-cell genomics to expand the fungal tree of life.</title>
        <authorList>
            <person name="Ahrendt S.R."/>
            <person name="Quandt C.A."/>
            <person name="Ciobanu D."/>
            <person name="Clum A."/>
            <person name="Salamov A."/>
            <person name="Andreopoulos B."/>
            <person name="Cheng J.F."/>
            <person name="Woyke T."/>
            <person name="Pelin A."/>
            <person name="Henrissat B."/>
            <person name="Reynolds N.K."/>
            <person name="Benny G.L."/>
            <person name="Smith M.E."/>
            <person name="James T.Y."/>
            <person name="Grigoriev I.V."/>
        </authorList>
    </citation>
    <scope>NUCLEOTIDE SEQUENCE [LARGE SCALE GENOMIC DNA]</scope>
    <source>
        <strain evidence="5">ATCC 52028</strain>
    </source>
</reference>
<evidence type="ECO:0000256" key="1">
    <source>
        <dbReference type="SAM" id="MobiDB-lite"/>
    </source>
</evidence>
<feature type="region of interest" description="Disordered" evidence="1">
    <location>
        <begin position="315"/>
        <end position="397"/>
    </location>
</feature>
<organism evidence="4 5">
    <name type="scientific">Caulochytrium protostelioides</name>
    <dbReference type="NCBI Taxonomy" id="1555241"/>
    <lineage>
        <taxon>Eukaryota</taxon>
        <taxon>Fungi</taxon>
        <taxon>Fungi incertae sedis</taxon>
        <taxon>Chytridiomycota</taxon>
        <taxon>Chytridiomycota incertae sedis</taxon>
        <taxon>Chytridiomycetes</taxon>
        <taxon>Caulochytriales</taxon>
        <taxon>Caulochytriaceae</taxon>
        <taxon>Caulochytrium</taxon>
    </lineage>
</organism>
<dbReference type="EMBL" id="ML009292">
    <property type="protein sequence ID" value="RKO97376.1"/>
    <property type="molecule type" value="Genomic_DNA"/>
</dbReference>
<feature type="region of interest" description="Disordered" evidence="1">
    <location>
        <begin position="743"/>
        <end position="789"/>
    </location>
</feature>
<evidence type="ECO:0000256" key="2">
    <source>
        <dbReference type="SAM" id="Phobius"/>
    </source>
</evidence>